<keyword evidence="6" id="KW-1133">Transmembrane helix</keyword>
<feature type="domain" description="Leucine-rich repeat-containing N-terminal plant-type" evidence="9">
    <location>
        <begin position="24"/>
        <end position="58"/>
    </location>
</feature>
<dbReference type="SMART" id="SM00369">
    <property type="entry name" value="LRR_TYP"/>
    <property type="match status" value="4"/>
</dbReference>
<feature type="signal peptide" evidence="8">
    <location>
        <begin position="1"/>
        <end position="20"/>
    </location>
</feature>
<comment type="subcellular location">
    <subcellularLocation>
        <location evidence="1">Membrane</location>
    </subcellularLocation>
</comment>
<dbReference type="FunFam" id="3.80.10.10:FF:000400">
    <property type="entry name" value="Nuclear pore complex protein NUP107"/>
    <property type="match status" value="1"/>
</dbReference>
<reference evidence="10" key="1">
    <citation type="submission" date="2021-01" db="UniProtKB">
        <authorList>
            <consortium name="EnsemblPlants"/>
        </authorList>
    </citation>
    <scope>IDENTIFICATION</scope>
</reference>
<dbReference type="InterPro" id="IPR013210">
    <property type="entry name" value="LRR_N_plant-typ"/>
</dbReference>
<proteinExistence type="predicted"/>
<evidence type="ECO:0000256" key="5">
    <source>
        <dbReference type="ARBA" id="ARBA00022737"/>
    </source>
</evidence>
<dbReference type="Pfam" id="PF00560">
    <property type="entry name" value="LRR_1"/>
    <property type="match status" value="1"/>
</dbReference>
<evidence type="ECO:0000256" key="4">
    <source>
        <dbReference type="ARBA" id="ARBA00022729"/>
    </source>
</evidence>
<evidence type="ECO:0000256" key="7">
    <source>
        <dbReference type="ARBA" id="ARBA00023136"/>
    </source>
</evidence>
<evidence type="ECO:0000256" key="6">
    <source>
        <dbReference type="ARBA" id="ARBA00022989"/>
    </source>
</evidence>
<dbReference type="Proteomes" id="UP000594263">
    <property type="component" value="Unplaced"/>
</dbReference>
<dbReference type="Gene3D" id="3.80.10.10">
    <property type="entry name" value="Ribonuclease Inhibitor"/>
    <property type="match status" value="2"/>
</dbReference>
<keyword evidence="11" id="KW-1185">Reference proteome</keyword>
<dbReference type="Pfam" id="PF13855">
    <property type="entry name" value="LRR_8"/>
    <property type="match status" value="2"/>
</dbReference>
<keyword evidence="5" id="KW-0677">Repeat</keyword>
<name>A0A7N0TVD9_KALFE</name>
<protein>
    <recommendedName>
        <fullName evidence="9">Leucine-rich repeat-containing N-terminal plant-type domain-containing protein</fullName>
    </recommendedName>
</protein>
<dbReference type="PRINTS" id="PR00019">
    <property type="entry name" value="LEURICHRPT"/>
</dbReference>
<evidence type="ECO:0000256" key="8">
    <source>
        <dbReference type="SAM" id="SignalP"/>
    </source>
</evidence>
<dbReference type="Gramene" id="Kaladp0047s0044.1.v1.1">
    <property type="protein sequence ID" value="Kaladp0047s0044.1.v1.1.CDS.1"/>
    <property type="gene ID" value="Kaladp0047s0044.v1.1"/>
</dbReference>
<accession>A0A7N0TVD9</accession>
<feature type="chain" id="PRO_5029516208" description="Leucine-rich repeat-containing N-terminal plant-type domain-containing protein" evidence="8">
    <location>
        <begin position="21"/>
        <end position="387"/>
    </location>
</feature>
<dbReference type="AlphaFoldDB" id="A0A7N0TVD9"/>
<dbReference type="GO" id="GO:0016020">
    <property type="term" value="C:membrane"/>
    <property type="evidence" value="ECO:0007669"/>
    <property type="project" value="UniProtKB-SubCell"/>
</dbReference>
<dbReference type="PANTHER" id="PTHR48009:SF9">
    <property type="entry name" value="LRR RECEPTOR-LIKE SERINE_THREONINE-PROTEIN KINASE GSO1"/>
    <property type="match status" value="1"/>
</dbReference>
<dbReference type="EnsemblPlants" id="Kaladp0047s0044.1.v1.1">
    <property type="protein sequence ID" value="Kaladp0047s0044.1.v1.1.CDS.1"/>
    <property type="gene ID" value="Kaladp0047s0044.v1.1"/>
</dbReference>
<dbReference type="InterPro" id="IPR032675">
    <property type="entry name" value="LRR_dom_sf"/>
</dbReference>
<sequence>MRPEALSFVFLLISISSVRALTVSSDVKALQAFKAAVKPSTIPSYSCLGSWDFATDPCALPRRTHFTCGLSCSQDATRVTAIVLDSVRYSGALTPTLSWLRNLTTLDLADNEFYGQIPSAIFTLPNLQSLTLRSNAFSGPIHPSVANMKSLQVLDLSRNSLTGPLPGSMSSLISLHRLDLSFNKLTGTLPKSLPASLSELAVRSNLLTGYLAESTFKGMARLEVVELSANAFSGTLPAWFFQLPAIQQVNLSNNTFTGIEVSKPNADSSDLIAVDLSFNQIQGYLPVNFTAYPYLSSLSLRYNRFRGPVPLEFSKKQTLRRLFLDGNFLNGKPPNGFFSNQAPVAGSLADNCLQSCPASSRLCSPAQKPTAVCRQAYGGKPKQKPRP</sequence>
<keyword evidence="7" id="KW-0472">Membrane</keyword>
<keyword evidence="4 8" id="KW-0732">Signal</keyword>
<evidence type="ECO:0000256" key="2">
    <source>
        <dbReference type="ARBA" id="ARBA00022614"/>
    </source>
</evidence>
<dbReference type="Pfam" id="PF08263">
    <property type="entry name" value="LRRNT_2"/>
    <property type="match status" value="1"/>
</dbReference>
<organism evidence="10 11">
    <name type="scientific">Kalanchoe fedtschenkoi</name>
    <name type="common">Lavender scallops</name>
    <name type="synonym">South American air plant</name>
    <dbReference type="NCBI Taxonomy" id="63787"/>
    <lineage>
        <taxon>Eukaryota</taxon>
        <taxon>Viridiplantae</taxon>
        <taxon>Streptophyta</taxon>
        <taxon>Embryophyta</taxon>
        <taxon>Tracheophyta</taxon>
        <taxon>Spermatophyta</taxon>
        <taxon>Magnoliopsida</taxon>
        <taxon>eudicotyledons</taxon>
        <taxon>Gunneridae</taxon>
        <taxon>Pentapetalae</taxon>
        <taxon>Saxifragales</taxon>
        <taxon>Crassulaceae</taxon>
        <taxon>Kalanchoe</taxon>
    </lineage>
</organism>
<dbReference type="PANTHER" id="PTHR48009">
    <property type="entry name" value="LEUCINE-RICH REPEAT (LRR) FAMILY PROTEIN"/>
    <property type="match status" value="1"/>
</dbReference>
<evidence type="ECO:0000259" key="9">
    <source>
        <dbReference type="Pfam" id="PF08263"/>
    </source>
</evidence>
<keyword evidence="2" id="KW-0433">Leucine-rich repeat</keyword>
<evidence type="ECO:0000313" key="10">
    <source>
        <dbReference type="EnsemblPlants" id="Kaladp0047s0044.1.v1.1.CDS.1"/>
    </source>
</evidence>
<dbReference type="InterPro" id="IPR003591">
    <property type="entry name" value="Leu-rich_rpt_typical-subtyp"/>
</dbReference>
<keyword evidence="3" id="KW-0812">Transmembrane</keyword>
<evidence type="ECO:0000256" key="1">
    <source>
        <dbReference type="ARBA" id="ARBA00004370"/>
    </source>
</evidence>
<dbReference type="SUPFAM" id="SSF52058">
    <property type="entry name" value="L domain-like"/>
    <property type="match status" value="1"/>
</dbReference>
<dbReference type="OMA" id="PPWSCLA"/>
<evidence type="ECO:0000256" key="3">
    <source>
        <dbReference type="ARBA" id="ARBA00022692"/>
    </source>
</evidence>
<dbReference type="InterPro" id="IPR001611">
    <property type="entry name" value="Leu-rich_rpt"/>
</dbReference>
<dbReference type="InterPro" id="IPR053213">
    <property type="entry name" value="RLP29"/>
</dbReference>
<evidence type="ECO:0000313" key="11">
    <source>
        <dbReference type="Proteomes" id="UP000594263"/>
    </source>
</evidence>